<dbReference type="Proteomes" id="UP000256388">
    <property type="component" value="Unassembled WGS sequence"/>
</dbReference>
<name>A0A347ZWG0_9CHLR</name>
<evidence type="ECO:0000256" key="1">
    <source>
        <dbReference type="ARBA" id="ARBA00022801"/>
    </source>
</evidence>
<dbReference type="InterPro" id="IPR005754">
    <property type="entry name" value="Sortase"/>
</dbReference>
<keyword evidence="2" id="KW-1133">Transmembrane helix</keyword>
<comment type="caution">
    <text evidence="4">The sequence shown here is derived from an EMBL/GenBank/DDBJ whole genome shotgun (WGS) entry which is preliminary data.</text>
</comment>
<dbReference type="CDD" id="cd00004">
    <property type="entry name" value="Sortase"/>
    <property type="match status" value="1"/>
</dbReference>
<dbReference type="OrthoDB" id="162896at2"/>
<dbReference type="Pfam" id="PF08239">
    <property type="entry name" value="SH3_3"/>
    <property type="match status" value="1"/>
</dbReference>
<reference evidence="4 5" key="1">
    <citation type="submission" date="2018-08" db="EMBL/GenBank/DDBJ databases">
        <title>Genomic Encyclopedia of Type Strains, Phase IV (KMG-IV): sequencing the most valuable type-strain genomes for metagenomic binning, comparative biology and taxonomic classification.</title>
        <authorList>
            <person name="Goeker M."/>
        </authorList>
    </citation>
    <scope>NUCLEOTIDE SEQUENCE [LARGE SCALE GENOMIC DNA]</scope>
    <source>
        <strain evidence="4 5">DSM 23923</strain>
    </source>
</reference>
<keyword evidence="1" id="KW-0378">Hydrolase</keyword>
<keyword evidence="2" id="KW-0812">Transmembrane</keyword>
<feature type="transmembrane region" description="Helical" evidence="2">
    <location>
        <begin position="12"/>
        <end position="29"/>
    </location>
</feature>
<dbReference type="SUPFAM" id="SSF63817">
    <property type="entry name" value="Sortase"/>
    <property type="match status" value="1"/>
</dbReference>
<keyword evidence="2" id="KW-0472">Membrane</keyword>
<proteinExistence type="predicted"/>
<dbReference type="Gene3D" id="2.40.260.10">
    <property type="entry name" value="Sortase"/>
    <property type="match status" value="1"/>
</dbReference>
<sequence length="349" mass="38495">MLRFLQKSKDWILILLGIILIMFAVFNLIDFNPFTYVESLKETPAVEQEGFAPLFIPITRADGSSETYQDGGVSSNAFIPERIVIEKIGLDAPVEVAHTINVDVDGQEVTQFLVPEEFAAGWHEGSAPLGVIGNTVISGHHNAFGKVFAHLVNLDIGDEITMLSGTHEFRYTIVNKMILPEKEETLEMRMQNARWILPSTDERLTLVTCWPANSNSHRLVIVAVPETLPPTPTPTVTPVPHPTEVIQIGRPITELLSSGKSTPTPFLQNIIVRNAGRYSVNIRALPDMEGKIVESFKAGDEATGLSRTEDGDWILIEYKDKQGWVSAELVEILLPVKSLPTAVVATPKP</sequence>
<dbReference type="SMART" id="SM00287">
    <property type="entry name" value="SH3b"/>
    <property type="match status" value="1"/>
</dbReference>
<evidence type="ECO:0000256" key="2">
    <source>
        <dbReference type="SAM" id="Phobius"/>
    </source>
</evidence>
<dbReference type="GO" id="GO:0016787">
    <property type="term" value="F:hydrolase activity"/>
    <property type="evidence" value="ECO:0007669"/>
    <property type="project" value="UniProtKB-KW"/>
</dbReference>
<dbReference type="RefSeq" id="WP_116226053.1">
    <property type="nucleotide sequence ID" value="NZ_AP018437.1"/>
</dbReference>
<feature type="domain" description="SH3b" evidence="3">
    <location>
        <begin position="273"/>
        <end position="334"/>
    </location>
</feature>
<gene>
    <name evidence="4" type="ORF">DFR64_2784</name>
</gene>
<protein>
    <submittedName>
        <fullName evidence="4">LPXTG-site transpeptidase (Sortase) family protein</fullName>
    </submittedName>
</protein>
<dbReference type="AlphaFoldDB" id="A0A347ZWG0"/>
<keyword evidence="5" id="KW-1185">Reference proteome</keyword>
<dbReference type="Gene3D" id="2.30.30.40">
    <property type="entry name" value="SH3 Domains"/>
    <property type="match status" value="1"/>
</dbReference>
<evidence type="ECO:0000313" key="4">
    <source>
        <dbReference type="EMBL" id="REG05384.1"/>
    </source>
</evidence>
<accession>A0A347ZWG0</accession>
<evidence type="ECO:0000259" key="3">
    <source>
        <dbReference type="SMART" id="SM00287"/>
    </source>
</evidence>
<dbReference type="EMBL" id="QUMS01000005">
    <property type="protein sequence ID" value="REG05384.1"/>
    <property type="molecule type" value="Genomic_DNA"/>
</dbReference>
<dbReference type="InterPro" id="IPR003646">
    <property type="entry name" value="SH3-like_bac-type"/>
</dbReference>
<evidence type="ECO:0000313" key="5">
    <source>
        <dbReference type="Proteomes" id="UP000256388"/>
    </source>
</evidence>
<dbReference type="Pfam" id="PF04203">
    <property type="entry name" value="Sortase"/>
    <property type="match status" value="1"/>
</dbReference>
<dbReference type="InterPro" id="IPR023365">
    <property type="entry name" value="Sortase_dom-sf"/>
</dbReference>
<organism evidence="4 5">
    <name type="scientific">Pelolinea submarina</name>
    <dbReference type="NCBI Taxonomy" id="913107"/>
    <lineage>
        <taxon>Bacteria</taxon>
        <taxon>Bacillati</taxon>
        <taxon>Chloroflexota</taxon>
        <taxon>Anaerolineae</taxon>
        <taxon>Anaerolineales</taxon>
        <taxon>Anaerolineaceae</taxon>
        <taxon>Pelolinea</taxon>
    </lineage>
</organism>